<organism evidence="2 3">
    <name type="scientific">Penicillium cf. griseofulvum</name>
    <dbReference type="NCBI Taxonomy" id="2972120"/>
    <lineage>
        <taxon>Eukaryota</taxon>
        <taxon>Fungi</taxon>
        <taxon>Dikarya</taxon>
        <taxon>Ascomycota</taxon>
        <taxon>Pezizomycotina</taxon>
        <taxon>Eurotiomycetes</taxon>
        <taxon>Eurotiomycetidae</taxon>
        <taxon>Eurotiales</taxon>
        <taxon>Aspergillaceae</taxon>
        <taxon>Penicillium</taxon>
    </lineage>
</organism>
<keyword evidence="3" id="KW-1185">Reference proteome</keyword>
<proteinExistence type="predicted"/>
<feature type="compositionally biased region" description="Polar residues" evidence="1">
    <location>
        <begin position="1"/>
        <end position="14"/>
    </location>
</feature>
<name>A0A9W9MZL5_9EURO</name>
<dbReference type="EMBL" id="JAPQKP010000001">
    <property type="protein sequence ID" value="KAJ5210144.1"/>
    <property type="molecule type" value="Genomic_DNA"/>
</dbReference>
<accession>A0A9W9MZL5</accession>
<evidence type="ECO:0000313" key="2">
    <source>
        <dbReference type="EMBL" id="KAJ5210144.1"/>
    </source>
</evidence>
<evidence type="ECO:0000313" key="3">
    <source>
        <dbReference type="Proteomes" id="UP001150879"/>
    </source>
</evidence>
<reference evidence="2" key="2">
    <citation type="journal article" date="2023" name="IMA Fungus">
        <title>Comparative genomic study of the Penicillium genus elucidates a diverse pangenome and 15 lateral gene transfer events.</title>
        <authorList>
            <person name="Petersen C."/>
            <person name="Sorensen T."/>
            <person name="Nielsen M.R."/>
            <person name="Sondergaard T.E."/>
            <person name="Sorensen J.L."/>
            <person name="Fitzpatrick D.A."/>
            <person name="Frisvad J.C."/>
            <person name="Nielsen K.L."/>
        </authorList>
    </citation>
    <scope>NUCLEOTIDE SEQUENCE</scope>
    <source>
        <strain evidence="2">IBT 16849</strain>
    </source>
</reference>
<gene>
    <name evidence="2" type="ORF">N7472_000283</name>
</gene>
<dbReference type="Proteomes" id="UP001150879">
    <property type="component" value="Unassembled WGS sequence"/>
</dbReference>
<comment type="caution">
    <text evidence="2">The sequence shown here is derived from an EMBL/GenBank/DDBJ whole genome shotgun (WGS) entry which is preliminary data.</text>
</comment>
<dbReference type="AlphaFoldDB" id="A0A9W9MZL5"/>
<reference evidence="2" key="1">
    <citation type="submission" date="2022-11" db="EMBL/GenBank/DDBJ databases">
        <authorList>
            <person name="Petersen C."/>
        </authorList>
    </citation>
    <scope>NUCLEOTIDE SEQUENCE</scope>
    <source>
        <strain evidence="2">IBT 16849</strain>
    </source>
</reference>
<protein>
    <submittedName>
        <fullName evidence="2">Uncharacterized protein</fullName>
    </submittedName>
</protein>
<feature type="region of interest" description="Disordered" evidence="1">
    <location>
        <begin position="1"/>
        <end position="73"/>
    </location>
</feature>
<sequence length="73" mass="7822">MENISSNGQKTDATTAPYELDNGLRRSKKINQNAMPDVPGDVALSADPAFYQPMSSSQRGSPQPPTVSIGKAW</sequence>
<evidence type="ECO:0000256" key="1">
    <source>
        <dbReference type="SAM" id="MobiDB-lite"/>
    </source>
</evidence>